<dbReference type="PROSITE" id="PS51257">
    <property type="entry name" value="PROKAR_LIPOPROTEIN"/>
    <property type="match status" value="1"/>
</dbReference>
<evidence type="ECO:0000256" key="5">
    <source>
        <dbReference type="ARBA" id="ARBA00023237"/>
    </source>
</evidence>
<gene>
    <name evidence="8" type="ORF">K4G66_00745</name>
</gene>
<evidence type="ECO:0000256" key="2">
    <source>
        <dbReference type="ARBA" id="ARBA00006275"/>
    </source>
</evidence>
<dbReference type="AlphaFoldDB" id="A0AA49GLV3"/>
<dbReference type="InterPro" id="IPR033985">
    <property type="entry name" value="SusD-like_N"/>
</dbReference>
<sequence length="563" mass="63244">MKNTTYISIITGLLLLLGSCDDALEKLPLDAPSDETFFSNQAELQLGINGVYRSLYWRSGSLPYPMVMDNATDLGFLRTDFSGMQTYSRGAHSSVTSGFSETWQEMYSGIGRANNLLNNMDRAQDEVSEAFYQQVKAEAKFMRAYFYSWLIQLYGDVPYITELQSLENADVPRTPKAEIITNLFTDLDEAASILPDSWGGSDEGRATKGAALALKARIALMNEQYDVAAQAAQEVIDLGVYSLYPDYAELFTYAGQRSAEVILDMPFLVGFVNTSVPQEQGPRNSSCWSRLVPSQFVIDSYECTDGLPIDESPLYNPATPFENRDPRLDASIIRPQSLFATYVFETHPDSIETWQIIDGNAKRVANQDVLNPFASFTGYLWRKYTSETDLPNNRSNSELNFILMRYAEVLLTYAEAKIELGQIDGSVLEAMNAVRARAYGVNASATAEYPAITTTDQDALRRLIRRERKVELADEGFRMLDIHRWGIAEHVMPGTLLGRPKGAYADLSIVPEIDEYGHPQYGSAEDQFRSVDQRVFEPGKDYLWPIPQKDIDVNDQLEQNPAY</sequence>
<keyword evidence="5" id="KW-0998">Cell outer membrane</keyword>
<dbReference type="InterPro" id="IPR011990">
    <property type="entry name" value="TPR-like_helical_dom_sf"/>
</dbReference>
<feature type="domain" description="RagB/SusD" evidence="6">
    <location>
        <begin position="277"/>
        <end position="563"/>
    </location>
</feature>
<keyword evidence="3" id="KW-0732">Signal</keyword>
<proteinExistence type="inferred from homology"/>
<dbReference type="EMBL" id="CP120682">
    <property type="protein sequence ID" value="WKN37235.1"/>
    <property type="molecule type" value="Genomic_DNA"/>
</dbReference>
<dbReference type="InterPro" id="IPR012944">
    <property type="entry name" value="SusD_RagB_dom"/>
</dbReference>
<protein>
    <submittedName>
        <fullName evidence="8">RagB/SusD family nutrient uptake outer membrane protein</fullName>
    </submittedName>
</protein>
<dbReference type="Pfam" id="PF07980">
    <property type="entry name" value="SusD_RagB"/>
    <property type="match status" value="1"/>
</dbReference>
<evidence type="ECO:0000256" key="4">
    <source>
        <dbReference type="ARBA" id="ARBA00023136"/>
    </source>
</evidence>
<dbReference type="SUPFAM" id="SSF48452">
    <property type="entry name" value="TPR-like"/>
    <property type="match status" value="1"/>
</dbReference>
<accession>A0AA49GLV3</accession>
<evidence type="ECO:0000259" key="7">
    <source>
        <dbReference type="Pfam" id="PF14322"/>
    </source>
</evidence>
<feature type="domain" description="SusD-like N-terminal" evidence="7">
    <location>
        <begin position="38"/>
        <end position="220"/>
    </location>
</feature>
<name>A0AA49GLV3_9BACT</name>
<dbReference type="Gene3D" id="1.25.40.390">
    <property type="match status" value="1"/>
</dbReference>
<dbReference type="GO" id="GO:0009279">
    <property type="term" value="C:cell outer membrane"/>
    <property type="evidence" value="ECO:0007669"/>
    <property type="project" value="UniProtKB-SubCell"/>
</dbReference>
<evidence type="ECO:0000256" key="1">
    <source>
        <dbReference type="ARBA" id="ARBA00004442"/>
    </source>
</evidence>
<dbReference type="CDD" id="cd08977">
    <property type="entry name" value="SusD"/>
    <property type="match status" value="1"/>
</dbReference>
<comment type="subcellular location">
    <subcellularLocation>
        <location evidence="1">Cell outer membrane</location>
    </subcellularLocation>
</comment>
<keyword evidence="4" id="KW-0472">Membrane</keyword>
<evidence type="ECO:0000313" key="8">
    <source>
        <dbReference type="EMBL" id="WKN37235.1"/>
    </source>
</evidence>
<evidence type="ECO:0000259" key="6">
    <source>
        <dbReference type="Pfam" id="PF07980"/>
    </source>
</evidence>
<dbReference type="Pfam" id="PF14322">
    <property type="entry name" value="SusD-like_3"/>
    <property type="match status" value="1"/>
</dbReference>
<comment type="similarity">
    <text evidence="2">Belongs to the SusD family.</text>
</comment>
<reference evidence="8" key="2">
    <citation type="journal article" date="2024" name="Antonie Van Leeuwenhoek">
        <title>Roseihalotalea indica gen. nov., sp. nov., a halophilic Bacteroidetes from mesopelagic Southwest Indian Ocean with higher carbohydrate metabolic potential.</title>
        <authorList>
            <person name="Chen B."/>
            <person name="Zhang M."/>
            <person name="Lin D."/>
            <person name="Ye J."/>
            <person name="Tang K."/>
        </authorList>
    </citation>
    <scope>NUCLEOTIDE SEQUENCE</scope>
    <source>
        <strain evidence="8">TK19036</strain>
    </source>
</reference>
<reference evidence="8" key="1">
    <citation type="journal article" date="2023" name="Comput. Struct. Biotechnol. J.">
        <title>Discovery of a novel marine Bacteroidetes with a rich repertoire of carbohydrate-active enzymes.</title>
        <authorList>
            <person name="Chen B."/>
            <person name="Liu G."/>
            <person name="Chen Q."/>
            <person name="Wang H."/>
            <person name="Liu L."/>
            <person name="Tang K."/>
        </authorList>
    </citation>
    <scope>NUCLEOTIDE SEQUENCE</scope>
    <source>
        <strain evidence="8">TK19036</strain>
    </source>
</reference>
<organism evidence="8">
    <name type="scientific">Roseihalotalea indica</name>
    <dbReference type="NCBI Taxonomy" id="2867963"/>
    <lineage>
        <taxon>Bacteria</taxon>
        <taxon>Pseudomonadati</taxon>
        <taxon>Bacteroidota</taxon>
        <taxon>Cytophagia</taxon>
        <taxon>Cytophagales</taxon>
        <taxon>Catalimonadaceae</taxon>
        <taxon>Roseihalotalea</taxon>
    </lineage>
</organism>
<evidence type="ECO:0000256" key="3">
    <source>
        <dbReference type="ARBA" id="ARBA00022729"/>
    </source>
</evidence>